<keyword evidence="2" id="KW-1185">Reference proteome</keyword>
<dbReference type="Proteomes" id="UP000569914">
    <property type="component" value="Unassembled WGS sequence"/>
</dbReference>
<organism evidence="1 2">
    <name type="scientific">Microlunatus parietis</name>
    <dbReference type="NCBI Taxonomy" id="682979"/>
    <lineage>
        <taxon>Bacteria</taxon>
        <taxon>Bacillati</taxon>
        <taxon>Actinomycetota</taxon>
        <taxon>Actinomycetes</taxon>
        <taxon>Propionibacteriales</taxon>
        <taxon>Propionibacteriaceae</taxon>
        <taxon>Microlunatus</taxon>
    </lineage>
</organism>
<evidence type="ECO:0000313" key="2">
    <source>
        <dbReference type="Proteomes" id="UP000569914"/>
    </source>
</evidence>
<accession>A0A7Y9LBI5</accession>
<reference evidence="1 2" key="1">
    <citation type="submission" date="2020-07" db="EMBL/GenBank/DDBJ databases">
        <title>Sequencing the genomes of 1000 actinobacteria strains.</title>
        <authorList>
            <person name="Klenk H.-P."/>
        </authorList>
    </citation>
    <scope>NUCLEOTIDE SEQUENCE [LARGE SCALE GENOMIC DNA]</scope>
    <source>
        <strain evidence="1 2">DSM 22083</strain>
    </source>
</reference>
<sequence length="224" mass="23487">MSTPAMIMQALLRSDGARPRVTYYDETLGERIELSAIALDNWVAKAANLLTEEYDAGPGTVLTLRLPDRHWRTLYWALAIWSVGATVDLTGAGEAEAVISTDPEDLADGGVLVSLPVLARRHPGPVPAGAFDEAAEIAGYPDLFLAPAAAAPDAPALISGDQTVPVSELIPAAEPGRVLINESGAAFLRRSLAVLAGDGSIVLINGADPETLARRLAEERVDGT</sequence>
<dbReference type="NCBIfam" id="TIGR03089">
    <property type="entry name" value="TIGR03089 family protein"/>
    <property type="match status" value="1"/>
</dbReference>
<evidence type="ECO:0000313" key="1">
    <source>
        <dbReference type="EMBL" id="NYE70888.1"/>
    </source>
</evidence>
<proteinExistence type="predicted"/>
<dbReference type="EMBL" id="JACCBU010000001">
    <property type="protein sequence ID" value="NYE70888.1"/>
    <property type="molecule type" value="Genomic_DNA"/>
</dbReference>
<protein>
    <submittedName>
        <fullName evidence="1">Uncharacterized protein (TIGR03089 family)</fullName>
    </submittedName>
</protein>
<dbReference type="InterPro" id="IPR017523">
    <property type="entry name" value="Rv3268"/>
</dbReference>
<name>A0A7Y9LBI5_9ACTN</name>
<comment type="caution">
    <text evidence="1">The sequence shown here is derived from an EMBL/GenBank/DDBJ whole genome shotgun (WGS) entry which is preliminary data.</text>
</comment>
<dbReference type="SUPFAM" id="SSF56801">
    <property type="entry name" value="Acetyl-CoA synthetase-like"/>
    <property type="match status" value="1"/>
</dbReference>
<dbReference type="RefSeq" id="WP_218871204.1">
    <property type="nucleotide sequence ID" value="NZ_JACCBU010000001.1"/>
</dbReference>
<gene>
    <name evidence="1" type="ORF">BKA15_002217</name>
</gene>
<dbReference type="AlphaFoldDB" id="A0A7Y9LBI5"/>